<keyword evidence="2" id="KW-0808">Transferase</keyword>
<evidence type="ECO:0000313" key="3">
    <source>
        <dbReference type="Proteomes" id="UP001302120"/>
    </source>
</evidence>
<dbReference type="SUPFAM" id="SSF55729">
    <property type="entry name" value="Acyl-CoA N-acyltransferases (Nat)"/>
    <property type="match status" value="1"/>
</dbReference>
<dbReference type="RefSeq" id="WP_323195113.1">
    <property type="nucleotide sequence ID" value="NZ_JAYGHG010000005.1"/>
</dbReference>
<dbReference type="CDD" id="cd04301">
    <property type="entry name" value="NAT_SF"/>
    <property type="match status" value="1"/>
</dbReference>
<sequence length="158" mass="18420">MKVRRYEIGDTAEIIQLFYDTIHEVNIHDYTPEQIDAWTSVNMDVAVWIDSLSSKFTYVAEDDGQIIGFGELETNGHIDRFYCHKDFQGQGVGSKILEQIELTASNLQINRLFLEASITAKPFFYRRNFMVVKQQEVERKGQKLINFVMEKMLELNKS</sequence>
<keyword evidence="3" id="KW-1185">Reference proteome</keyword>
<dbReference type="Pfam" id="PF13673">
    <property type="entry name" value="Acetyltransf_10"/>
    <property type="match status" value="1"/>
</dbReference>
<dbReference type="InterPro" id="IPR016181">
    <property type="entry name" value="Acyl_CoA_acyltransferase"/>
</dbReference>
<dbReference type="InterPro" id="IPR000182">
    <property type="entry name" value="GNAT_dom"/>
</dbReference>
<dbReference type="InterPro" id="IPR052564">
    <property type="entry name" value="N-acetyltrans/Recomb-assoc"/>
</dbReference>
<dbReference type="EMBL" id="JAYGHG010000005">
    <property type="protein sequence ID" value="MEA5580772.1"/>
    <property type="molecule type" value="Genomic_DNA"/>
</dbReference>
<gene>
    <name evidence="2" type="ORF">VB620_05385</name>
</gene>
<proteinExistence type="predicted"/>
<evidence type="ECO:0000313" key="2">
    <source>
        <dbReference type="EMBL" id="MEA5580772.1"/>
    </source>
</evidence>
<dbReference type="GO" id="GO:0016746">
    <property type="term" value="F:acyltransferase activity"/>
    <property type="evidence" value="ECO:0007669"/>
    <property type="project" value="UniProtKB-KW"/>
</dbReference>
<dbReference type="PANTHER" id="PTHR43451:SF1">
    <property type="entry name" value="ACETYLTRANSFERASE"/>
    <property type="match status" value="1"/>
</dbReference>
<dbReference type="EC" id="2.3.1.-" evidence="2"/>
<accession>A0ABU5UB54</accession>
<dbReference type="Proteomes" id="UP001302120">
    <property type="component" value="Unassembled WGS sequence"/>
</dbReference>
<organism evidence="2 3">
    <name type="scientific">Nodularia harveyana UHCC-0300</name>
    <dbReference type="NCBI Taxonomy" id="2974287"/>
    <lineage>
        <taxon>Bacteria</taxon>
        <taxon>Bacillati</taxon>
        <taxon>Cyanobacteriota</taxon>
        <taxon>Cyanophyceae</taxon>
        <taxon>Nostocales</taxon>
        <taxon>Nodulariaceae</taxon>
        <taxon>Nodularia</taxon>
    </lineage>
</organism>
<keyword evidence="2" id="KW-0012">Acyltransferase</keyword>
<comment type="caution">
    <text evidence="2">The sequence shown here is derived from an EMBL/GenBank/DDBJ whole genome shotgun (WGS) entry which is preliminary data.</text>
</comment>
<name>A0ABU5UB54_9CYAN</name>
<protein>
    <submittedName>
        <fullName evidence="2">GNAT family N-acetyltransferase</fullName>
        <ecNumber evidence="2">2.3.1.-</ecNumber>
    </submittedName>
</protein>
<reference evidence="2 3" key="1">
    <citation type="submission" date="2023-12" db="EMBL/GenBank/DDBJ databases">
        <title>Baltic Sea Cyanobacteria.</title>
        <authorList>
            <person name="Delbaje E."/>
            <person name="Fewer D.P."/>
            <person name="Shishido T.K."/>
        </authorList>
    </citation>
    <scope>NUCLEOTIDE SEQUENCE [LARGE SCALE GENOMIC DNA]</scope>
    <source>
        <strain evidence="2 3">UHCC-0300</strain>
    </source>
</reference>
<feature type="domain" description="N-acetyltransferase" evidence="1">
    <location>
        <begin position="1"/>
        <end position="154"/>
    </location>
</feature>
<evidence type="ECO:0000259" key="1">
    <source>
        <dbReference type="PROSITE" id="PS51186"/>
    </source>
</evidence>
<dbReference type="PANTHER" id="PTHR43451">
    <property type="entry name" value="ACETYLTRANSFERASE (GNAT) FAMILY PROTEIN"/>
    <property type="match status" value="1"/>
</dbReference>
<dbReference type="Gene3D" id="3.40.630.30">
    <property type="match status" value="1"/>
</dbReference>
<dbReference type="PROSITE" id="PS51186">
    <property type="entry name" value="GNAT"/>
    <property type="match status" value="1"/>
</dbReference>